<proteinExistence type="predicted"/>
<comment type="caution">
    <text evidence="1">The sequence shown here is derived from an EMBL/GenBank/DDBJ whole genome shotgun (WGS) entry which is preliminary data.</text>
</comment>
<gene>
    <name evidence="1" type="ORF">PIB30_106444</name>
</gene>
<protein>
    <submittedName>
        <fullName evidence="1">Uncharacterized protein</fullName>
    </submittedName>
</protein>
<sequence length="102" mass="12025">MERTTPVARYCRKPGRQPAGPHLSLRLTRGRIDSEWILHFKNQFWTLVNRLWLIPNRFTKPFQKTESTQKTSESIRCNLFQSSLSLSTYESILEPIESTRNT</sequence>
<organism evidence="1 2">
    <name type="scientific">Stylosanthes scabra</name>
    <dbReference type="NCBI Taxonomy" id="79078"/>
    <lineage>
        <taxon>Eukaryota</taxon>
        <taxon>Viridiplantae</taxon>
        <taxon>Streptophyta</taxon>
        <taxon>Embryophyta</taxon>
        <taxon>Tracheophyta</taxon>
        <taxon>Spermatophyta</taxon>
        <taxon>Magnoliopsida</taxon>
        <taxon>eudicotyledons</taxon>
        <taxon>Gunneridae</taxon>
        <taxon>Pentapetalae</taxon>
        <taxon>rosids</taxon>
        <taxon>fabids</taxon>
        <taxon>Fabales</taxon>
        <taxon>Fabaceae</taxon>
        <taxon>Papilionoideae</taxon>
        <taxon>50 kb inversion clade</taxon>
        <taxon>dalbergioids sensu lato</taxon>
        <taxon>Dalbergieae</taxon>
        <taxon>Pterocarpus clade</taxon>
        <taxon>Stylosanthes</taxon>
    </lineage>
</organism>
<dbReference type="EMBL" id="JASCZI010034409">
    <property type="protein sequence ID" value="MED6129292.1"/>
    <property type="molecule type" value="Genomic_DNA"/>
</dbReference>
<keyword evidence="2" id="KW-1185">Reference proteome</keyword>
<dbReference type="Proteomes" id="UP001341840">
    <property type="component" value="Unassembled WGS sequence"/>
</dbReference>
<name>A0ABU6RYP5_9FABA</name>
<accession>A0ABU6RYP5</accession>
<reference evidence="1 2" key="1">
    <citation type="journal article" date="2023" name="Plants (Basel)">
        <title>Bridging the Gap: Combining Genomics and Transcriptomics Approaches to Understand Stylosanthes scabra, an Orphan Legume from the Brazilian Caatinga.</title>
        <authorList>
            <person name="Ferreira-Neto J.R.C."/>
            <person name="da Silva M.D."/>
            <person name="Binneck E."/>
            <person name="de Melo N.F."/>
            <person name="da Silva R.H."/>
            <person name="de Melo A.L.T.M."/>
            <person name="Pandolfi V."/>
            <person name="Bustamante F.O."/>
            <person name="Brasileiro-Vidal A.C."/>
            <person name="Benko-Iseppon A.M."/>
        </authorList>
    </citation>
    <scope>NUCLEOTIDE SEQUENCE [LARGE SCALE GENOMIC DNA]</scope>
    <source>
        <tissue evidence="1">Leaves</tissue>
    </source>
</reference>
<evidence type="ECO:0000313" key="2">
    <source>
        <dbReference type="Proteomes" id="UP001341840"/>
    </source>
</evidence>
<evidence type="ECO:0000313" key="1">
    <source>
        <dbReference type="EMBL" id="MED6129292.1"/>
    </source>
</evidence>